<feature type="non-terminal residue" evidence="2">
    <location>
        <position position="130"/>
    </location>
</feature>
<feature type="compositionally biased region" description="Acidic residues" evidence="1">
    <location>
        <begin position="118"/>
        <end position="130"/>
    </location>
</feature>
<gene>
    <name evidence="2" type="ORF">F5878DRAFT_548616</name>
</gene>
<protein>
    <submittedName>
        <fullName evidence="2">Uncharacterized protein</fullName>
    </submittedName>
</protein>
<evidence type="ECO:0000256" key="1">
    <source>
        <dbReference type="SAM" id="MobiDB-lite"/>
    </source>
</evidence>
<evidence type="ECO:0000313" key="3">
    <source>
        <dbReference type="Proteomes" id="UP001163846"/>
    </source>
</evidence>
<dbReference type="EMBL" id="MU807077">
    <property type="protein sequence ID" value="KAJ3832112.1"/>
    <property type="molecule type" value="Genomic_DNA"/>
</dbReference>
<accession>A0AA38UAR8</accession>
<feature type="compositionally biased region" description="Basic and acidic residues" evidence="1">
    <location>
        <begin position="103"/>
        <end position="117"/>
    </location>
</feature>
<evidence type="ECO:0000313" key="2">
    <source>
        <dbReference type="EMBL" id="KAJ3832112.1"/>
    </source>
</evidence>
<comment type="caution">
    <text evidence="2">The sequence shown here is derived from an EMBL/GenBank/DDBJ whole genome shotgun (WGS) entry which is preliminary data.</text>
</comment>
<organism evidence="2 3">
    <name type="scientific">Lentinula raphanica</name>
    <dbReference type="NCBI Taxonomy" id="153919"/>
    <lineage>
        <taxon>Eukaryota</taxon>
        <taxon>Fungi</taxon>
        <taxon>Dikarya</taxon>
        <taxon>Basidiomycota</taxon>
        <taxon>Agaricomycotina</taxon>
        <taxon>Agaricomycetes</taxon>
        <taxon>Agaricomycetidae</taxon>
        <taxon>Agaricales</taxon>
        <taxon>Marasmiineae</taxon>
        <taxon>Omphalotaceae</taxon>
        <taxon>Lentinula</taxon>
    </lineage>
</organism>
<reference evidence="2" key="1">
    <citation type="submission" date="2022-08" db="EMBL/GenBank/DDBJ databases">
        <authorList>
            <consortium name="DOE Joint Genome Institute"/>
            <person name="Min B."/>
            <person name="Riley R."/>
            <person name="Sierra-Patev S."/>
            <person name="Naranjo-Ortiz M."/>
            <person name="Looney B."/>
            <person name="Konkel Z."/>
            <person name="Slot J.C."/>
            <person name="Sakamoto Y."/>
            <person name="Steenwyk J.L."/>
            <person name="Rokas A."/>
            <person name="Carro J."/>
            <person name="Camarero S."/>
            <person name="Ferreira P."/>
            <person name="Molpeceres G."/>
            <person name="Ruiz-Duenas F.J."/>
            <person name="Serrano A."/>
            <person name="Henrissat B."/>
            <person name="Drula E."/>
            <person name="Hughes K.W."/>
            <person name="Mata J.L."/>
            <person name="Ishikawa N.K."/>
            <person name="Vargas-Isla R."/>
            <person name="Ushijima S."/>
            <person name="Smith C.A."/>
            <person name="Ahrendt S."/>
            <person name="Andreopoulos W."/>
            <person name="He G."/>
            <person name="Labutti K."/>
            <person name="Lipzen A."/>
            <person name="Ng V."/>
            <person name="Sandor L."/>
            <person name="Barry K."/>
            <person name="Martinez A.T."/>
            <person name="Xiao Y."/>
            <person name="Gibbons J.G."/>
            <person name="Terashima K."/>
            <person name="Hibbett D.S."/>
            <person name="Grigoriev I.V."/>
        </authorList>
    </citation>
    <scope>NUCLEOTIDE SEQUENCE</scope>
    <source>
        <strain evidence="2">TFB9207</strain>
    </source>
</reference>
<dbReference type="Proteomes" id="UP001163846">
    <property type="component" value="Unassembled WGS sequence"/>
</dbReference>
<keyword evidence="3" id="KW-1185">Reference proteome</keyword>
<proteinExistence type="predicted"/>
<dbReference type="AlphaFoldDB" id="A0AA38UAR8"/>
<feature type="region of interest" description="Disordered" evidence="1">
    <location>
        <begin position="103"/>
        <end position="130"/>
    </location>
</feature>
<sequence length="130" mass="14947">MPSHPRSQSALRVNCSEGHRNLPNFIGRWFPKQDDPEQLDAHCAAMLVLLKPWRCLETDLKGRTETWTQALTNFLADDDGRNQHIISGIQFFYQTKATADRLREMHTAGDEGENGRDIDDEDQEYGDDEE</sequence>
<name>A0AA38UAR8_9AGAR</name>